<name>A0ABT2FR19_9GAMM</name>
<reference evidence="3" key="1">
    <citation type="submission" date="2023-07" db="EMBL/GenBank/DDBJ databases">
        <title>Shewanella mangrovi sp. nov., an acetaldehyde- degrading bacterium isolated from mangrove sediment.</title>
        <authorList>
            <person name="Liu Y."/>
        </authorList>
    </citation>
    <scope>NUCLEOTIDE SEQUENCE [LARGE SCALE GENOMIC DNA]</scope>
    <source>
        <strain evidence="3">C32</strain>
    </source>
</reference>
<dbReference type="Proteomes" id="UP001201549">
    <property type="component" value="Unassembled WGS sequence"/>
</dbReference>
<gene>
    <name evidence="2" type="ORF">L9G74_20420</name>
</gene>
<dbReference type="RefSeq" id="WP_238898592.1">
    <property type="nucleotide sequence ID" value="NZ_JAKOGG010000210.1"/>
</dbReference>
<feature type="compositionally biased region" description="Basic and acidic residues" evidence="1">
    <location>
        <begin position="10"/>
        <end position="23"/>
    </location>
</feature>
<evidence type="ECO:0000313" key="2">
    <source>
        <dbReference type="EMBL" id="MCS4558789.1"/>
    </source>
</evidence>
<evidence type="ECO:0000313" key="3">
    <source>
        <dbReference type="Proteomes" id="UP001201549"/>
    </source>
</evidence>
<feature type="non-terminal residue" evidence="2">
    <location>
        <position position="1"/>
    </location>
</feature>
<dbReference type="EMBL" id="JAKOGG010000210">
    <property type="protein sequence ID" value="MCS4558789.1"/>
    <property type="molecule type" value="Genomic_DNA"/>
</dbReference>
<keyword evidence="3" id="KW-1185">Reference proteome</keyword>
<comment type="caution">
    <text evidence="2">The sequence shown here is derived from an EMBL/GenBank/DDBJ whole genome shotgun (WGS) entry which is preliminary data.</text>
</comment>
<feature type="region of interest" description="Disordered" evidence="1">
    <location>
        <begin position="1"/>
        <end position="23"/>
    </location>
</feature>
<accession>A0ABT2FR19</accession>
<evidence type="ECO:0000256" key="1">
    <source>
        <dbReference type="SAM" id="MobiDB-lite"/>
    </source>
</evidence>
<protein>
    <submittedName>
        <fullName evidence="2">Uncharacterized protein</fullName>
    </submittedName>
</protein>
<sequence length="75" mass="8949">SGTSVKRVSKRNERSEPQFDGHEMAMFVRTTRKHAFDSNQRPRFEIRNGLRQGDRRRRGKNRFLENYYADCLISS</sequence>
<proteinExistence type="predicted"/>
<organism evidence="2 3">
    <name type="scientific">Shewanella electrica</name>
    <dbReference type="NCBI Taxonomy" id="515560"/>
    <lineage>
        <taxon>Bacteria</taxon>
        <taxon>Pseudomonadati</taxon>
        <taxon>Pseudomonadota</taxon>
        <taxon>Gammaproteobacteria</taxon>
        <taxon>Alteromonadales</taxon>
        <taxon>Shewanellaceae</taxon>
        <taxon>Shewanella</taxon>
    </lineage>
</organism>